<dbReference type="Proteomes" id="UP001295684">
    <property type="component" value="Unassembled WGS sequence"/>
</dbReference>
<evidence type="ECO:0000256" key="6">
    <source>
        <dbReference type="ARBA" id="ARBA00023315"/>
    </source>
</evidence>
<feature type="transmembrane region" description="Helical" evidence="7">
    <location>
        <begin position="134"/>
        <end position="161"/>
    </location>
</feature>
<evidence type="ECO:0000259" key="9">
    <source>
        <dbReference type="Pfam" id="PF01529"/>
    </source>
</evidence>
<evidence type="ECO:0000256" key="1">
    <source>
        <dbReference type="ARBA" id="ARBA00004141"/>
    </source>
</evidence>
<keyword evidence="2 7" id="KW-0808">Transferase</keyword>
<keyword evidence="11" id="KW-1185">Reference proteome</keyword>
<keyword evidence="3 7" id="KW-0812">Transmembrane</keyword>
<comment type="catalytic activity">
    <reaction evidence="7">
        <text>L-cysteinyl-[protein] + hexadecanoyl-CoA = S-hexadecanoyl-L-cysteinyl-[protein] + CoA</text>
        <dbReference type="Rhea" id="RHEA:36683"/>
        <dbReference type="Rhea" id="RHEA-COMP:10131"/>
        <dbReference type="Rhea" id="RHEA-COMP:11032"/>
        <dbReference type="ChEBI" id="CHEBI:29950"/>
        <dbReference type="ChEBI" id="CHEBI:57287"/>
        <dbReference type="ChEBI" id="CHEBI:57379"/>
        <dbReference type="ChEBI" id="CHEBI:74151"/>
        <dbReference type="EC" id="2.3.1.225"/>
    </reaction>
</comment>
<dbReference type="EC" id="2.3.1.225" evidence="7"/>
<keyword evidence="4 7" id="KW-1133">Transmembrane helix</keyword>
<feature type="domain" description="Palmitoyltransferase DHHC" evidence="9">
    <location>
        <begin position="395"/>
        <end position="519"/>
    </location>
</feature>
<dbReference type="EMBL" id="CAMPGE010003381">
    <property type="protein sequence ID" value="CAI2362214.1"/>
    <property type="molecule type" value="Genomic_DNA"/>
</dbReference>
<dbReference type="GO" id="GO:0016020">
    <property type="term" value="C:membrane"/>
    <property type="evidence" value="ECO:0007669"/>
    <property type="project" value="UniProtKB-SubCell"/>
</dbReference>
<dbReference type="PROSITE" id="PS50216">
    <property type="entry name" value="DHHC"/>
    <property type="match status" value="1"/>
</dbReference>
<comment type="caution">
    <text evidence="10">The sequence shown here is derived from an EMBL/GenBank/DDBJ whole genome shotgun (WGS) entry which is preliminary data.</text>
</comment>
<feature type="region of interest" description="Disordered" evidence="8">
    <location>
        <begin position="1"/>
        <end position="93"/>
    </location>
</feature>
<dbReference type="GO" id="GO:0019706">
    <property type="term" value="F:protein-cysteine S-palmitoyltransferase activity"/>
    <property type="evidence" value="ECO:0007669"/>
    <property type="project" value="UniProtKB-EC"/>
</dbReference>
<evidence type="ECO:0000256" key="2">
    <source>
        <dbReference type="ARBA" id="ARBA00022679"/>
    </source>
</evidence>
<dbReference type="InterPro" id="IPR001594">
    <property type="entry name" value="Palmitoyltrfase_DHHC"/>
</dbReference>
<name>A0AAD1U8H4_EUPCR</name>
<feature type="compositionally biased region" description="Basic and acidic residues" evidence="8">
    <location>
        <begin position="22"/>
        <end position="40"/>
    </location>
</feature>
<gene>
    <name evidence="10" type="ORF">ECRASSUSDP1_LOCUS3536</name>
</gene>
<sequence length="581" mass="67557">MKSNGDGSGAESHHSSAQPESAHSHKLDDIEKVEISHDEVVDGSTGGCAPHQSRKDEKKAHGLGNAARRKRDLQDEGECSHSQSNKYIDHEEIKTTPDMNRIAKLLQHFRPEELGEKPTARDYLSMLCLKLKSILPMSIAVFIIYYVSVVYIFTYCIPLVFNDWNGWGYFFYEDKDKIPGLRKIPKGLQCILAGSMVLLFLVINISFFRAAFTSPGTLEKEEEWALRKDCLDMFKQKDNYTRDDVLSIDISGHLHDADEKTQSKNALKYLKKANKLKYFAMEKPWSLVKKPFYNGRQCTILKAIDSESTTFKLRKRLRELKGEKGSFRDLKEQNEDTDDDFSEKEEKKDDFCDNLSEGESEAFLDKSREDPKSLKKNKKNIFPMFKQTYERKNEKEVRVCLKCLTSKPDRCHHCSVCNACILAMDHHCPWLNNCVGLKNYKYFFNTILYNMISAIIFCSTYWEVWLKLMDDPDTNIIVLYICSIAYTLGFIFMVVLIGFTGLHIRFLFTNYTTLEYCEKKKGNISTWQTSPYYSTNWRYNLSCKLGFDSIPYWFVPLAPTLHKDRGYHYKVYNDTRKLKNE</sequence>
<evidence type="ECO:0000256" key="4">
    <source>
        <dbReference type="ARBA" id="ARBA00022989"/>
    </source>
</evidence>
<evidence type="ECO:0000313" key="11">
    <source>
        <dbReference type="Proteomes" id="UP001295684"/>
    </source>
</evidence>
<evidence type="ECO:0000256" key="5">
    <source>
        <dbReference type="ARBA" id="ARBA00023136"/>
    </source>
</evidence>
<dbReference type="PANTHER" id="PTHR12246">
    <property type="entry name" value="PALMITOYLTRANSFERASE ZDHHC16"/>
    <property type="match status" value="1"/>
</dbReference>
<feature type="transmembrane region" description="Helical" evidence="7">
    <location>
        <begin position="447"/>
        <end position="465"/>
    </location>
</feature>
<comment type="domain">
    <text evidence="7">The DHHC domain is required for palmitoyltransferase activity.</text>
</comment>
<evidence type="ECO:0000256" key="8">
    <source>
        <dbReference type="SAM" id="MobiDB-lite"/>
    </source>
</evidence>
<feature type="region of interest" description="Disordered" evidence="8">
    <location>
        <begin position="328"/>
        <end position="351"/>
    </location>
</feature>
<feature type="transmembrane region" description="Helical" evidence="7">
    <location>
        <begin position="191"/>
        <end position="212"/>
    </location>
</feature>
<evidence type="ECO:0000256" key="3">
    <source>
        <dbReference type="ARBA" id="ARBA00022692"/>
    </source>
</evidence>
<comment type="subcellular location">
    <subcellularLocation>
        <location evidence="1">Membrane</location>
        <topology evidence="1">Multi-pass membrane protein</topology>
    </subcellularLocation>
</comment>
<organism evidence="10 11">
    <name type="scientific">Euplotes crassus</name>
    <dbReference type="NCBI Taxonomy" id="5936"/>
    <lineage>
        <taxon>Eukaryota</taxon>
        <taxon>Sar</taxon>
        <taxon>Alveolata</taxon>
        <taxon>Ciliophora</taxon>
        <taxon>Intramacronucleata</taxon>
        <taxon>Spirotrichea</taxon>
        <taxon>Hypotrichia</taxon>
        <taxon>Euplotida</taxon>
        <taxon>Euplotidae</taxon>
        <taxon>Moneuplotes</taxon>
    </lineage>
</organism>
<comment type="similarity">
    <text evidence="7">Belongs to the DHHC palmitoyltransferase family.</text>
</comment>
<evidence type="ECO:0000256" key="7">
    <source>
        <dbReference type="RuleBase" id="RU079119"/>
    </source>
</evidence>
<dbReference type="Pfam" id="PF01529">
    <property type="entry name" value="DHHC"/>
    <property type="match status" value="1"/>
</dbReference>
<feature type="transmembrane region" description="Helical" evidence="7">
    <location>
        <begin position="477"/>
        <end position="499"/>
    </location>
</feature>
<keyword evidence="6 7" id="KW-0012">Acyltransferase</keyword>
<accession>A0AAD1U8H4</accession>
<protein>
    <recommendedName>
        <fullName evidence="7">Palmitoyltransferase</fullName>
        <ecNumber evidence="7">2.3.1.225</ecNumber>
    </recommendedName>
</protein>
<reference evidence="10" key="1">
    <citation type="submission" date="2023-07" db="EMBL/GenBank/DDBJ databases">
        <authorList>
            <consortium name="AG Swart"/>
            <person name="Singh M."/>
            <person name="Singh A."/>
            <person name="Seah K."/>
            <person name="Emmerich C."/>
        </authorList>
    </citation>
    <scope>NUCLEOTIDE SEQUENCE</scope>
    <source>
        <strain evidence="10">DP1</strain>
    </source>
</reference>
<evidence type="ECO:0000313" key="10">
    <source>
        <dbReference type="EMBL" id="CAI2362214.1"/>
    </source>
</evidence>
<proteinExistence type="inferred from homology"/>
<dbReference type="InterPro" id="IPR039859">
    <property type="entry name" value="PFA4/ZDH16/20/ERF2-like"/>
</dbReference>
<dbReference type="AlphaFoldDB" id="A0AAD1U8H4"/>
<keyword evidence="5 7" id="KW-0472">Membrane</keyword>